<dbReference type="GO" id="GO:0061186">
    <property type="term" value="P:negative regulation of silent mating-type cassette heterochromatin formation"/>
    <property type="evidence" value="ECO:0007669"/>
    <property type="project" value="EnsemblFungi"/>
</dbReference>
<evidence type="ECO:0000259" key="10">
    <source>
        <dbReference type="PROSITE" id="PS50006"/>
    </source>
</evidence>
<feature type="compositionally biased region" description="Pro residues" evidence="9">
    <location>
        <begin position="530"/>
        <end position="542"/>
    </location>
</feature>
<dbReference type="OrthoDB" id="5954824at2759"/>
<keyword evidence="6" id="KW-0804">Transcription</keyword>
<dbReference type="FunFam" id="1.10.10.10:FF:000030">
    <property type="entry name" value="Forkhead box protein K2"/>
    <property type="match status" value="1"/>
</dbReference>
<feature type="compositionally biased region" description="Low complexity" evidence="9">
    <location>
        <begin position="561"/>
        <end position="576"/>
    </location>
</feature>
<dbReference type="GO" id="GO:0005634">
    <property type="term" value="C:nucleus"/>
    <property type="evidence" value="ECO:0007669"/>
    <property type="project" value="UniProtKB-SubCell"/>
</dbReference>
<comment type="subcellular location">
    <subcellularLocation>
        <location evidence="2">Cytoplasm</location>
        <location evidence="2">Cytosol</location>
    </subcellularLocation>
    <subcellularLocation>
        <location evidence="1 8">Nucleus</location>
    </subcellularLocation>
</comment>
<keyword evidence="13" id="KW-1185">Reference proteome</keyword>
<dbReference type="PRINTS" id="PR00053">
    <property type="entry name" value="FORKHEAD"/>
</dbReference>
<dbReference type="GO" id="GO:0006338">
    <property type="term" value="P:chromatin remodeling"/>
    <property type="evidence" value="ECO:0007669"/>
    <property type="project" value="EnsemblFungi"/>
</dbReference>
<dbReference type="InterPro" id="IPR036390">
    <property type="entry name" value="WH_DNA-bd_sf"/>
</dbReference>
<dbReference type="AlphaFoldDB" id="G8ZS44"/>
<keyword evidence="4" id="KW-0805">Transcription regulation</keyword>
<dbReference type="HOGENOM" id="CLU_007090_2_0_1"/>
<evidence type="ECO:0000256" key="5">
    <source>
        <dbReference type="ARBA" id="ARBA00023125"/>
    </source>
</evidence>
<dbReference type="PROSITE" id="PS00657">
    <property type="entry name" value="FORK_HEAD_1"/>
    <property type="match status" value="1"/>
</dbReference>
<dbReference type="InterPro" id="IPR008984">
    <property type="entry name" value="SMAD_FHA_dom_sf"/>
</dbReference>
<feature type="compositionally biased region" description="Polar residues" evidence="9">
    <location>
        <begin position="689"/>
        <end position="708"/>
    </location>
</feature>
<dbReference type="Gene3D" id="2.60.200.20">
    <property type="match status" value="1"/>
</dbReference>
<evidence type="ECO:0000259" key="11">
    <source>
        <dbReference type="PROSITE" id="PS50039"/>
    </source>
</evidence>
<dbReference type="GO" id="GO:0061629">
    <property type="term" value="F:RNA polymerase II-specific DNA-binding transcription factor binding"/>
    <property type="evidence" value="ECO:0007669"/>
    <property type="project" value="EnsemblFungi"/>
</dbReference>
<feature type="DNA-binding region" description="Fork-head" evidence="8">
    <location>
        <begin position="335"/>
        <end position="433"/>
    </location>
</feature>
<evidence type="ECO:0000256" key="4">
    <source>
        <dbReference type="ARBA" id="ARBA00023015"/>
    </source>
</evidence>
<dbReference type="RefSeq" id="XP_003680547.1">
    <property type="nucleotide sequence ID" value="XM_003680499.1"/>
</dbReference>
<dbReference type="GO" id="GO:0000082">
    <property type="term" value="P:G1/S transition of mitotic cell cycle"/>
    <property type="evidence" value="ECO:0007669"/>
    <property type="project" value="EnsemblFungi"/>
</dbReference>
<dbReference type="InterPro" id="IPR001766">
    <property type="entry name" value="Fork_head_dom"/>
</dbReference>
<evidence type="ECO:0000313" key="13">
    <source>
        <dbReference type="Proteomes" id="UP000005627"/>
    </source>
</evidence>
<dbReference type="Proteomes" id="UP000005627">
    <property type="component" value="Chromosome 3"/>
</dbReference>
<feature type="compositionally biased region" description="Polar residues" evidence="9">
    <location>
        <begin position="654"/>
        <end position="663"/>
    </location>
</feature>
<feature type="compositionally biased region" description="Polar residues" evidence="9">
    <location>
        <begin position="544"/>
        <end position="560"/>
    </location>
</feature>
<organism evidence="12 13">
    <name type="scientific">Torulaspora delbrueckii</name>
    <name type="common">Yeast</name>
    <name type="synonym">Candida colliculosa</name>
    <dbReference type="NCBI Taxonomy" id="4950"/>
    <lineage>
        <taxon>Eukaryota</taxon>
        <taxon>Fungi</taxon>
        <taxon>Dikarya</taxon>
        <taxon>Ascomycota</taxon>
        <taxon>Saccharomycotina</taxon>
        <taxon>Saccharomycetes</taxon>
        <taxon>Saccharomycetales</taxon>
        <taxon>Saccharomycetaceae</taxon>
        <taxon>Torulaspora</taxon>
    </lineage>
</organism>
<dbReference type="PANTHER" id="PTHR45881">
    <property type="entry name" value="CHECKPOINT SUPPRESSOR 1-LIKE, ISOFORM A-RELATED"/>
    <property type="match status" value="1"/>
</dbReference>
<feature type="domain" description="FHA" evidence="10">
    <location>
        <begin position="85"/>
        <end position="152"/>
    </location>
</feature>
<dbReference type="GO" id="GO:0000981">
    <property type="term" value="F:DNA-binding transcription factor activity, RNA polymerase II-specific"/>
    <property type="evidence" value="ECO:0007669"/>
    <property type="project" value="TreeGrafter"/>
</dbReference>
<feature type="region of interest" description="Disordered" evidence="9">
    <location>
        <begin position="483"/>
        <end position="576"/>
    </location>
</feature>
<dbReference type="SUPFAM" id="SSF49879">
    <property type="entry name" value="SMAD/FHA domain"/>
    <property type="match status" value="1"/>
</dbReference>
<dbReference type="GO" id="GO:1903468">
    <property type="term" value="P:positive regulation of DNA replication initiation"/>
    <property type="evidence" value="ECO:0007669"/>
    <property type="project" value="EnsemblFungi"/>
</dbReference>
<dbReference type="InterPro" id="IPR036388">
    <property type="entry name" value="WH-like_DNA-bd_sf"/>
</dbReference>
<dbReference type="InParanoid" id="G8ZS44"/>
<dbReference type="STRING" id="1076872.G8ZS44"/>
<evidence type="ECO:0000313" key="12">
    <source>
        <dbReference type="EMBL" id="CCE91336.1"/>
    </source>
</evidence>
<dbReference type="GO" id="GO:2000221">
    <property type="term" value="P:negative regulation of pseudohyphal growth"/>
    <property type="evidence" value="ECO:0007669"/>
    <property type="project" value="EnsemblFungi"/>
</dbReference>
<proteinExistence type="predicted"/>
<dbReference type="GO" id="GO:0000086">
    <property type="term" value="P:G2/M transition of mitotic cell cycle"/>
    <property type="evidence" value="ECO:0007669"/>
    <property type="project" value="EnsemblFungi"/>
</dbReference>
<sequence>MSHKDMTDSGVSHNTDHVNAINVNAYSPQQHQGLINAVISVLQTPEQLTMVSKQYSNERNLATEVQAYAKISGRDWTYYVKGLEISIGRNTDSVASLANVDTKNGPSPIDIDLGPAKVVSRKHAVIKFNMQHGGWELLVLGRNGAKVNFKRVQVGPAAPPVLLSSGTILDVGGTQMMFILPEQEPFVSQTCVNHLIPKLVSRYGTNLENHYSRNDVNALLYDILKESDYVKRQPPPPQQQPQHQIRTFKMYGNGGTHNREYNQGMQIDAPRYINGEANLPAAGGFLHSGAANDAINQANSNPSYPSSNASVSQMGFPQSLDFASDLSRDENRNVKPPHSYATMITQAILSTKEGVISLADIYKYISSNYAYYRFAKTGWQNSIRHNLSLNKAFDKVPRRPNEPGKGMKWKISDDYQRDFLNKWNAGKIGKVRRGSSVARQLQLHLSKYNSLPSQVEYTPEHTVIKQQNMQQNMPQTAKIITHADHEQSQHQWHSQMESALSVSPEAPSPIPSRQNIQHSSQQQDQQQQPPFRPSHLMPPPNSGPRVNQNPTNNALVSFNNASSSTVPGTSSGGSFSSAARKITPIITNTSSAPQASPTHGTLLRSPTKAFHITAMEAYTPERGSGQQSRSPVANSAEANFPEQQSKESKVGHNDGNQDNSGGPKNDKSQANRSSPGVWNLLQFSSVNNTPAVVNNNDTKNLNSQSSEKQAIGNHGARDLDTKDVASSPLKRHHNQHGGKELILDTDGAKISIVND</sequence>
<dbReference type="GO" id="GO:0032968">
    <property type="term" value="P:positive regulation of transcription elongation by RNA polymerase II"/>
    <property type="evidence" value="ECO:0007669"/>
    <property type="project" value="EnsemblFungi"/>
</dbReference>
<dbReference type="PROSITE" id="PS50006">
    <property type="entry name" value="FHA_DOMAIN"/>
    <property type="match status" value="1"/>
</dbReference>
<protein>
    <recommendedName>
        <fullName evidence="14">Fork-head domain-containing protein</fullName>
    </recommendedName>
</protein>
<keyword evidence="5 8" id="KW-0238">DNA-binding</keyword>
<evidence type="ECO:0000256" key="3">
    <source>
        <dbReference type="ARBA" id="ARBA00022490"/>
    </source>
</evidence>
<evidence type="ECO:0000256" key="9">
    <source>
        <dbReference type="SAM" id="MobiDB-lite"/>
    </source>
</evidence>
<evidence type="ECO:0000256" key="1">
    <source>
        <dbReference type="ARBA" id="ARBA00004123"/>
    </source>
</evidence>
<reference evidence="12 13" key="1">
    <citation type="journal article" date="2011" name="Proc. Natl. Acad. Sci. U.S.A.">
        <title>Evolutionary erosion of yeast sex chromosomes by mating-type switching accidents.</title>
        <authorList>
            <person name="Gordon J.L."/>
            <person name="Armisen D."/>
            <person name="Proux-Wera E."/>
            <person name="Oheigeartaigh S.S."/>
            <person name="Byrne K.P."/>
            <person name="Wolfe K.H."/>
        </authorList>
    </citation>
    <scope>NUCLEOTIDE SEQUENCE [LARGE SCALE GENOMIC DNA]</scope>
    <source>
        <strain evidence="13">ATCC 10662 / CBS 1146 / NBRC 0425 / NCYC 2629 / NRRL Y-866</strain>
    </source>
</reference>
<dbReference type="InterPro" id="IPR018122">
    <property type="entry name" value="TF_fork_head_CS_1"/>
</dbReference>
<dbReference type="GO" id="GO:0000978">
    <property type="term" value="F:RNA polymerase II cis-regulatory region sequence-specific DNA binding"/>
    <property type="evidence" value="ECO:0007669"/>
    <property type="project" value="TreeGrafter"/>
</dbReference>
<dbReference type="KEGG" id="tdl:TDEL_0C04470"/>
<dbReference type="CDD" id="cd00059">
    <property type="entry name" value="FH_FOX"/>
    <property type="match status" value="1"/>
</dbReference>
<evidence type="ECO:0000256" key="2">
    <source>
        <dbReference type="ARBA" id="ARBA00004514"/>
    </source>
</evidence>
<name>G8ZS44_TORDE</name>
<keyword evidence="7 8" id="KW-0539">Nucleus</keyword>
<dbReference type="PROSITE" id="PS50039">
    <property type="entry name" value="FORK_HEAD_3"/>
    <property type="match status" value="1"/>
</dbReference>
<feature type="domain" description="Fork-head" evidence="11">
    <location>
        <begin position="335"/>
        <end position="433"/>
    </location>
</feature>
<dbReference type="GO" id="GO:0003688">
    <property type="term" value="F:DNA replication origin binding"/>
    <property type="evidence" value="ECO:0007669"/>
    <property type="project" value="EnsemblFungi"/>
</dbReference>
<dbReference type="FunCoup" id="G8ZS44">
    <property type="interactions" value="1406"/>
</dbReference>
<dbReference type="SMART" id="SM00240">
    <property type="entry name" value="FHA"/>
    <property type="match status" value="1"/>
</dbReference>
<evidence type="ECO:0000256" key="7">
    <source>
        <dbReference type="ARBA" id="ARBA00023242"/>
    </source>
</evidence>
<feature type="region of interest" description="Disordered" evidence="9">
    <location>
        <begin position="620"/>
        <end position="674"/>
    </location>
</feature>
<dbReference type="PROSITE" id="PS00658">
    <property type="entry name" value="FORK_HEAD_2"/>
    <property type="match status" value="1"/>
</dbReference>
<dbReference type="GeneID" id="11500671"/>
<feature type="compositionally biased region" description="Low complexity" evidence="9">
    <location>
        <begin position="512"/>
        <end position="528"/>
    </location>
</feature>
<dbReference type="GO" id="GO:0005829">
    <property type="term" value="C:cytosol"/>
    <property type="evidence" value="ECO:0007669"/>
    <property type="project" value="UniProtKB-SubCell"/>
</dbReference>
<dbReference type="InterPro" id="IPR030456">
    <property type="entry name" value="TF_fork_head_CS_2"/>
</dbReference>
<dbReference type="GO" id="GO:0003713">
    <property type="term" value="F:transcription coactivator activity"/>
    <property type="evidence" value="ECO:0007669"/>
    <property type="project" value="EnsemblFungi"/>
</dbReference>
<dbReference type="SMART" id="SM00339">
    <property type="entry name" value="FH"/>
    <property type="match status" value="1"/>
</dbReference>
<gene>
    <name evidence="12" type="primary">TDEL0C04470</name>
    <name evidence="12" type="ORF">TDEL_0C04470</name>
</gene>
<feature type="region of interest" description="Disordered" evidence="9">
    <location>
        <begin position="689"/>
        <end position="721"/>
    </location>
</feature>
<dbReference type="InterPro" id="IPR000253">
    <property type="entry name" value="FHA_dom"/>
</dbReference>
<evidence type="ECO:0008006" key="14">
    <source>
        <dbReference type="Google" id="ProtNLM"/>
    </source>
</evidence>
<dbReference type="Pfam" id="PF00250">
    <property type="entry name" value="Forkhead"/>
    <property type="match status" value="1"/>
</dbReference>
<dbReference type="eggNOG" id="KOG2294">
    <property type="taxonomic scope" value="Eukaryota"/>
</dbReference>
<dbReference type="CDD" id="cd22701">
    <property type="entry name" value="FHA_FKH1-like"/>
    <property type="match status" value="1"/>
</dbReference>
<dbReference type="GO" id="GO:0000122">
    <property type="term" value="P:negative regulation of transcription by RNA polymerase II"/>
    <property type="evidence" value="ECO:0007669"/>
    <property type="project" value="EnsemblFungi"/>
</dbReference>
<feature type="compositionally biased region" description="Polar residues" evidence="9">
    <location>
        <begin position="624"/>
        <end position="643"/>
    </location>
</feature>
<dbReference type="PANTHER" id="PTHR45881:SF1">
    <property type="entry name" value="FORK HEAD PROTEIN HOMOLOG 2"/>
    <property type="match status" value="1"/>
</dbReference>
<dbReference type="Gene3D" id="1.10.10.10">
    <property type="entry name" value="Winged helix-like DNA-binding domain superfamily/Winged helix DNA-binding domain"/>
    <property type="match status" value="1"/>
</dbReference>
<evidence type="ECO:0000256" key="6">
    <source>
        <dbReference type="ARBA" id="ARBA00023163"/>
    </source>
</evidence>
<evidence type="ECO:0000256" key="8">
    <source>
        <dbReference type="PROSITE-ProRule" id="PRU00089"/>
    </source>
</evidence>
<dbReference type="SUPFAM" id="SSF46785">
    <property type="entry name" value="Winged helix' DNA-binding domain"/>
    <property type="match status" value="1"/>
</dbReference>
<dbReference type="Pfam" id="PF00498">
    <property type="entry name" value="FHA"/>
    <property type="match status" value="1"/>
</dbReference>
<dbReference type="GO" id="GO:0003682">
    <property type="term" value="F:chromatin binding"/>
    <property type="evidence" value="ECO:0007669"/>
    <property type="project" value="EnsemblFungi"/>
</dbReference>
<feature type="compositionally biased region" description="Polar residues" evidence="9">
    <location>
        <begin position="489"/>
        <end position="501"/>
    </location>
</feature>
<dbReference type="FunFam" id="2.60.200.20:FF:000045">
    <property type="entry name" value="Forkhead protein"/>
    <property type="match status" value="1"/>
</dbReference>
<keyword evidence="3" id="KW-0963">Cytoplasm</keyword>
<dbReference type="EMBL" id="HE616744">
    <property type="protein sequence ID" value="CCE91336.1"/>
    <property type="molecule type" value="Genomic_DNA"/>
</dbReference>
<accession>G8ZS44</accession>